<dbReference type="SMART" id="SM00848">
    <property type="entry name" value="Inhibitor_I29"/>
    <property type="match status" value="1"/>
</dbReference>
<dbReference type="InterPro" id="IPR000668">
    <property type="entry name" value="Peptidase_C1A_C"/>
</dbReference>
<dbReference type="AlphaFoldDB" id="A0A6C0KLK5"/>
<dbReference type="Pfam" id="PF00112">
    <property type="entry name" value="Peptidase_C1"/>
    <property type="match status" value="1"/>
</dbReference>
<sequence length="371" mass="41269">MYYQYEANLTEDGIQTLRKKKEAPFSPFILRTIAIGSLFIGMSLLMYSATMTGTVQQTTQFSETTKYATLDNSTLSDLFDNFKLKFNKSYDTMDEESARYDNFRSFLKTVDERNNNDPTAIHGITRFADLSEEEFRNHFLGYVPAPSNSQRITVPAYAGSETVVNWANIYTTAVKDQGYCGSCWAFSATEQIESDSIRLGLLTTSDTLSPEQIVQCDSIDEGCDGGNTETAFEYVMYAGGIESESNYPYTSYYDKTGLCTSNATDYVVTVSSYTKIADEDSMISYVLSTGPLSICLDASSWSSYVSGIITTCGKDVDHCVQAVGINLDEGYWIVRNSWGTEWGDAGYIYLASGENMCDISYDPKYVTTTLV</sequence>
<dbReference type="EMBL" id="MN740899">
    <property type="protein sequence ID" value="QHU17224.1"/>
    <property type="molecule type" value="Genomic_DNA"/>
</dbReference>
<protein>
    <recommendedName>
        <fullName evidence="7">Peptidase C1A papain C-terminal domain-containing protein</fullName>
    </recommendedName>
</protein>
<dbReference type="GO" id="GO:0006508">
    <property type="term" value="P:proteolysis"/>
    <property type="evidence" value="ECO:0007669"/>
    <property type="project" value="InterPro"/>
</dbReference>
<dbReference type="GO" id="GO:0008234">
    <property type="term" value="F:cysteine-type peptidase activity"/>
    <property type="evidence" value="ECO:0007669"/>
    <property type="project" value="InterPro"/>
</dbReference>
<dbReference type="InterPro" id="IPR039417">
    <property type="entry name" value="Peptidase_C1A_papain-like"/>
</dbReference>
<keyword evidence="2" id="KW-1015">Disulfide bond</keyword>
<keyword evidence="3" id="KW-0812">Transmembrane</keyword>
<comment type="similarity">
    <text evidence="1">Belongs to the peptidase C1 family.</text>
</comment>
<dbReference type="PROSITE" id="PS00640">
    <property type="entry name" value="THIOL_PROTEASE_ASN"/>
    <property type="match status" value="1"/>
</dbReference>
<dbReference type="InterPro" id="IPR000169">
    <property type="entry name" value="Pept_cys_AS"/>
</dbReference>
<feature type="transmembrane region" description="Helical" evidence="3">
    <location>
        <begin position="28"/>
        <end position="49"/>
    </location>
</feature>
<dbReference type="InterPro" id="IPR038765">
    <property type="entry name" value="Papain-like_cys_pep_sf"/>
</dbReference>
<dbReference type="InterPro" id="IPR025660">
    <property type="entry name" value="Pept_his_AS"/>
</dbReference>
<dbReference type="InterPro" id="IPR013128">
    <property type="entry name" value="Peptidase_C1A"/>
</dbReference>
<feature type="domain" description="Cathepsin propeptide inhibitor" evidence="5">
    <location>
        <begin position="79"/>
        <end position="135"/>
    </location>
</feature>
<dbReference type="PRINTS" id="PR00705">
    <property type="entry name" value="PAPAIN"/>
</dbReference>
<dbReference type="Pfam" id="PF08246">
    <property type="entry name" value="Inhibitor_I29"/>
    <property type="match status" value="1"/>
</dbReference>
<dbReference type="PANTHER" id="PTHR12411">
    <property type="entry name" value="CYSTEINE PROTEASE FAMILY C1-RELATED"/>
    <property type="match status" value="1"/>
</dbReference>
<dbReference type="InterPro" id="IPR013201">
    <property type="entry name" value="Prot_inhib_I29"/>
</dbReference>
<dbReference type="CDD" id="cd02248">
    <property type="entry name" value="Peptidase_C1A"/>
    <property type="match status" value="1"/>
</dbReference>
<evidence type="ECO:0000256" key="3">
    <source>
        <dbReference type="SAM" id="Phobius"/>
    </source>
</evidence>
<dbReference type="Gene3D" id="3.90.70.10">
    <property type="entry name" value="Cysteine proteinases"/>
    <property type="match status" value="1"/>
</dbReference>
<evidence type="ECO:0008006" key="7">
    <source>
        <dbReference type="Google" id="ProtNLM"/>
    </source>
</evidence>
<organism evidence="6">
    <name type="scientific">viral metagenome</name>
    <dbReference type="NCBI Taxonomy" id="1070528"/>
    <lineage>
        <taxon>unclassified sequences</taxon>
        <taxon>metagenomes</taxon>
        <taxon>organismal metagenomes</taxon>
    </lineage>
</organism>
<dbReference type="PROSITE" id="PS00639">
    <property type="entry name" value="THIOL_PROTEASE_HIS"/>
    <property type="match status" value="1"/>
</dbReference>
<keyword evidence="3" id="KW-1133">Transmembrane helix</keyword>
<feature type="domain" description="Peptidase C1A papain C-terminal" evidence="4">
    <location>
        <begin position="160"/>
        <end position="367"/>
    </location>
</feature>
<dbReference type="SUPFAM" id="SSF54001">
    <property type="entry name" value="Cysteine proteinases"/>
    <property type="match status" value="1"/>
</dbReference>
<proteinExistence type="inferred from homology"/>
<dbReference type="SMART" id="SM00645">
    <property type="entry name" value="Pept_C1"/>
    <property type="match status" value="1"/>
</dbReference>
<dbReference type="InterPro" id="IPR025661">
    <property type="entry name" value="Pept_asp_AS"/>
</dbReference>
<evidence type="ECO:0000256" key="1">
    <source>
        <dbReference type="ARBA" id="ARBA00008455"/>
    </source>
</evidence>
<keyword evidence="3" id="KW-0472">Membrane</keyword>
<dbReference type="PROSITE" id="PS00139">
    <property type="entry name" value="THIOL_PROTEASE_CYS"/>
    <property type="match status" value="1"/>
</dbReference>
<evidence type="ECO:0000259" key="4">
    <source>
        <dbReference type="SMART" id="SM00645"/>
    </source>
</evidence>
<evidence type="ECO:0000259" key="5">
    <source>
        <dbReference type="SMART" id="SM00848"/>
    </source>
</evidence>
<name>A0A6C0KLK5_9ZZZZ</name>
<accession>A0A6C0KLK5</accession>
<reference evidence="6" key="1">
    <citation type="journal article" date="2020" name="Nature">
        <title>Giant virus diversity and host interactions through global metagenomics.</title>
        <authorList>
            <person name="Schulz F."/>
            <person name="Roux S."/>
            <person name="Paez-Espino D."/>
            <person name="Jungbluth S."/>
            <person name="Walsh D.A."/>
            <person name="Denef V.J."/>
            <person name="McMahon K.D."/>
            <person name="Konstantinidis K.T."/>
            <person name="Eloe-Fadrosh E.A."/>
            <person name="Kyrpides N.C."/>
            <person name="Woyke T."/>
        </authorList>
    </citation>
    <scope>NUCLEOTIDE SEQUENCE</scope>
    <source>
        <strain evidence="6">GVMAG-S-3300012000-57</strain>
    </source>
</reference>
<evidence type="ECO:0000256" key="2">
    <source>
        <dbReference type="ARBA" id="ARBA00023157"/>
    </source>
</evidence>
<evidence type="ECO:0000313" key="6">
    <source>
        <dbReference type="EMBL" id="QHU17224.1"/>
    </source>
</evidence>